<dbReference type="AlphaFoldDB" id="A0A937JQ96"/>
<keyword evidence="2" id="KW-0732">Signal</keyword>
<feature type="non-terminal residue" evidence="3">
    <location>
        <position position="222"/>
    </location>
</feature>
<feature type="region of interest" description="Disordered" evidence="1">
    <location>
        <begin position="103"/>
        <end position="145"/>
    </location>
</feature>
<organism evidence="3 4">
    <name type="scientific">Streptomyces actinomycinicus</name>
    <dbReference type="NCBI Taxonomy" id="1695166"/>
    <lineage>
        <taxon>Bacteria</taxon>
        <taxon>Bacillati</taxon>
        <taxon>Actinomycetota</taxon>
        <taxon>Actinomycetes</taxon>
        <taxon>Kitasatosporales</taxon>
        <taxon>Streptomycetaceae</taxon>
        <taxon>Streptomyces</taxon>
    </lineage>
</organism>
<feature type="compositionally biased region" description="Polar residues" evidence="1">
    <location>
        <begin position="121"/>
        <end position="132"/>
    </location>
</feature>
<dbReference type="EMBL" id="JAERRK010000043">
    <property type="protein sequence ID" value="MBL1087684.1"/>
    <property type="molecule type" value="Genomic_DNA"/>
</dbReference>
<accession>A0A937JQ96</accession>
<dbReference type="PROSITE" id="PS51318">
    <property type="entry name" value="TAT"/>
    <property type="match status" value="1"/>
</dbReference>
<evidence type="ECO:0000313" key="3">
    <source>
        <dbReference type="EMBL" id="MBL1087684.1"/>
    </source>
</evidence>
<feature type="chain" id="PRO_5038365422" evidence="2">
    <location>
        <begin position="22"/>
        <end position="222"/>
    </location>
</feature>
<name>A0A937JQ96_9ACTN</name>
<keyword evidence="4" id="KW-1185">Reference proteome</keyword>
<feature type="signal peptide" evidence="2">
    <location>
        <begin position="1"/>
        <end position="21"/>
    </location>
</feature>
<dbReference type="Proteomes" id="UP000661858">
    <property type="component" value="Unassembled WGS sequence"/>
</dbReference>
<evidence type="ECO:0000256" key="2">
    <source>
        <dbReference type="SAM" id="SignalP"/>
    </source>
</evidence>
<gene>
    <name evidence="3" type="ORF">JK359_38135</name>
</gene>
<comment type="caution">
    <text evidence="3">The sequence shown here is derived from an EMBL/GenBank/DDBJ whole genome shotgun (WGS) entry which is preliminary data.</text>
</comment>
<protein>
    <submittedName>
        <fullName evidence="3">Uncharacterized protein</fullName>
    </submittedName>
</protein>
<evidence type="ECO:0000313" key="4">
    <source>
        <dbReference type="Proteomes" id="UP000661858"/>
    </source>
</evidence>
<evidence type="ECO:0000256" key="1">
    <source>
        <dbReference type="SAM" id="MobiDB-lite"/>
    </source>
</evidence>
<reference evidence="3" key="1">
    <citation type="submission" date="2021-01" db="EMBL/GenBank/DDBJ databases">
        <title>WGS of actinomycetes isolated from Thailand.</title>
        <authorList>
            <person name="Thawai C."/>
        </authorList>
    </citation>
    <scope>NUCLEOTIDE SEQUENCE</scope>
    <source>
        <strain evidence="3">RCU-197</strain>
    </source>
</reference>
<proteinExistence type="predicted"/>
<feature type="compositionally biased region" description="Basic and acidic residues" evidence="1">
    <location>
        <begin position="109"/>
        <end position="119"/>
    </location>
</feature>
<sequence length="222" mass="24138">MPPLRRALVAVVAAASAVTLALTGKVLPQATAAPPAPTYTVTVGAKGTWKYPFDTPANPYIDKDGTFYFQQAAALYGADGPRAWHFYTGTDFDTATEDKALSTAVTPNKKAESEGKADGNGDTTWRCNNSPTGREATDPPKGSSYSQKNFCDLSGVWVDPDTGDWYGLVHNEFTPQPFKDGSHYDAIDYAVSRDQGRTWDIKDHVLTSPYSTKRNDDKAFPQ</sequence>
<dbReference type="InterPro" id="IPR006311">
    <property type="entry name" value="TAT_signal"/>
</dbReference>